<proteinExistence type="predicted"/>
<keyword evidence="3" id="KW-1185">Reference proteome</keyword>
<keyword evidence="1" id="KW-0175">Coiled coil</keyword>
<dbReference type="InParanoid" id="A2DWX9"/>
<feature type="coiled-coil region" evidence="1">
    <location>
        <begin position="104"/>
        <end position="145"/>
    </location>
</feature>
<dbReference type="PANTHER" id="PTHR44207:SF1">
    <property type="entry name" value="SURFACE ANTIGEN BSPA-LIKE"/>
    <property type="match status" value="1"/>
</dbReference>
<protein>
    <submittedName>
        <fullName evidence="2">Uncharacterized protein</fullName>
    </submittedName>
</protein>
<dbReference type="Proteomes" id="UP000001542">
    <property type="component" value="Unassembled WGS sequence"/>
</dbReference>
<dbReference type="PANTHER" id="PTHR44207">
    <property type="entry name" value="SURFACE ANTIGEN BSPA-LIKE-RELATED"/>
    <property type="match status" value="1"/>
</dbReference>
<reference evidence="2" key="2">
    <citation type="journal article" date="2007" name="Science">
        <title>Draft genome sequence of the sexually transmitted pathogen Trichomonas vaginalis.</title>
        <authorList>
            <person name="Carlton J.M."/>
            <person name="Hirt R.P."/>
            <person name="Silva J.C."/>
            <person name="Delcher A.L."/>
            <person name="Schatz M."/>
            <person name="Zhao Q."/>
            <person name="Wortman J.R."/>
            <person name="Bidwell S.L."/>
            <person name="Alsmark U.C.M."/>
            <person name="Besteiro S."/>
            <person name="Sicheritz-Ponten T."/>
            <person name="Noel C.J."/>
            <person name="Dacks J.B."/>
            <person name="Foster P.G."/>
            <person name="Simillion C."/>
            <person name="Van de Peer Y."/>
            <person name="Miranda-Saavedra D."/>
            <person name="Barton G.J."/>
            <person name="Westrop G.D."/>
            <person name="Mueller S."/>
            <person name="Dessi D."/>
            <person name="Fiori P.L."/>
            <person name="Ren Q."/>
            <person name="Paulsen I."/>
            <person name="Zhang H."/>
            <person name="Bastida-Corcuera F.D."/>
            <person name="Simoes-Barbosa A."/>
            <person name="Brown M.T."/>
            <person name="Hayes R.D."/>
            <person name="Mukherjee M."/>
            <person name="Okumura C.Y."/>
            <person name="Schneider R."/>
            <person name="Smith A.J."/>
            <person name="Vanacova S."/>
            <person name="Villalvazo M."/>
            <person name="Haas B.J."/>
            <person name="Pertea M."/>
            <person name="Feldblyum T.V."/>
            <person name="Utterback T.R."/>
            <person name="Shu C.L."/>
            <person name="Osoegawa K."/>
            <person name="de Jong P.J."/>
            <person name="Hrdy I."/>
            <person name="Horvathova L."/>
            <person name="Zubacova Z."/>
            <person name="Dolezal P."/>
            <person name="Malik S.B."/>
            <person name="Logsdon J.M. Jr."/>
            <person name="Henze K."/>
            <person name="Gupta A."/>
            <person name="Wang C.C."/>
            <person name="Dunne R.L."/>
            <person name="Upcroft J.A."/>
            <person name="Upcroft P."/>
            <person name="White O."/>
            <person name="Salzberg S.L."/>
            <person name="Tang P."/>
            <person name="Chiu C.-H."/>
            <person name="Lee Y.-S."/>
            <person name="Embley T.M."/>
            <person name="Coombs G.H."/>
            <person name="Mottram J.C."/>
            <person name="Tachezy J."/>
            <person name="Fraser-Liggett C.M."/>
            <person name="Johnson P.J."/>
        </authorList>
    </citation>
    <scope>NUCLEOTIDE SEQUENCE [LARGE SCALE GENOMIC DNA]</scope>
    <source>
        <strain evidence="2">G3</strain>
    </source>
</reference>
<organism evidence="2 3">
    <name type="scientific">Trichomonas vaginalis (strain ATCC PRA-98 / G3)</name>
    <dbReference type="NCBI Taxonomy" id="412133"/>
    <lineage>
        <taxon>Eukaryota</taxon>
        <taxon>Metamonada</taxon>
        <taxon>Parabasalia</taxon>
        <taxon>Trichomonadida</taxon>
        <taxon>Trichomonadidae</taxon>
        <taxon>Trichomonas</taxon>
    </lineage>
</organism>
<sequence>MSEGLVLDVDHIANNIQTYIDQDNFYDVIDKDFIPQVFEKTKLNSNDFVKLLSQGKSKYSTARLYNLSRKCNVLVNSFEDAINVLQIYNKIFKLKSSRSLIDYLDKYKVENQSDSKEMTKLKNEIENLKSKLSIVEKEFNEYKNDFSKISELRSCSDFETVYNFLQQLSAEGDKLKMSISCAVGLSEKRNSEE</sequence>
<name>A2DWX9_TRIV3</name>
<dbReference type="RefSeq" id="XP_001327384.1">
    <property type="nucleotide sequence ID" value="XM_001327349.1"/>
</dbReference>
<reference evidence="2" key="1">
    <citation type="submission" date="2006-10" db="EMBL/GenBank/DDBJ databases">
        <authorList>
            <person name="Amadeo P."/>
            <person name="Zhao Q."/>
            <person name="Wortman J."/>
            <person name="Fraser-Liggett C."/>
            <person name="Carlton J."/>
        </authorList>
    </citation>
    <scope>NUCLEOTIDE SEQUENCE</scope>
    <source>
        <strain evidence="2">G3</strain>
    </source>
</reference>
<dbReference type="AlphaFoldDB" id="A2DWX9"/>
<gene>
    <name evidence="2" type="ORF">TVAG_392780</name>
</gene>
<evidence type="ECO:0000313" key="3">
    <source>
        <dbReference type="Proteomes" id="UP000001542"/>
    </source>
</evidence>
<accession>A2DWX9</accession>
<dbReference type="EMBL" id="DS113260">
    <property type="protein sequence ID" value="EAY15161.1"/>
    <property type="molecule type" value="Genomic_DNA"/>
</dbReference>
<dbReference type="KEGG" id="tva:4773162"/>
<dbReference type="VEuPathDB" id="TrichDB:TVAG_392780"/>
<evidence type="ECO:0000256" key="1">
    <source>
        <dbReference type="SAM" id="Coils"/>
    </source>
</evidence>
<dbReference type="VEuPathDB" id="TrichDB:TVAGG3_0839050"/>
<evidence type="ECO:0000313" key="2">
    <source>
        <dbReference type="EMBL" id="EAY15161.1"/>
    </source>
</evidence>